<keyword evidence="1" id="KW-0732">Signal</keyword>
<dbReference type="EMBL" id="JABVCQ010000028">
    <property type="protein sequence ID" value="MBB1126890.1"/>
    <property type="molecule type" value="Genomic_DNA"/>
</dbReference>
<evidence type="ECO:0000313" key="2">
    <source>
        <dbReference type="EMBL" id="MBB1126890.1"/>
    </source>
</evidence>
<accession>A0A839HFQ3</accession>
<name>A0A839HFQ3_9GAMM</name>
<sequence length="178" mass="17989">MNAFKSSLLSAAIVGALVSSAAQALVIDNFNYLQAASVTTATNNSVSFVSNSTDLFLGTSRTLTIGNYSGNANGANGIYADIGPAVLSMANGPAANSTITVEWTGINNINLAEGGANGLYFSLPTAIDNNLTITFALNNNTASGSRTFASGTTGSGIFFGFNEFTTGDSAAVNSVTSL</sequence>
<organism evidence="2 3">
    <name type="scientific">Thiospirillum jenense</name>
    <dbReference type="NCBI Taxonomy" id="1653858"/>
    <lineage>
        <taxon>Bacteria</taxon>
        <taxon>Pseudomonadati</taxon>
        <taxon>Pseudomonadota</taxon>
        <taxon>Gammaproteobacteria</taxon>
        <taxon>Chromatiales</taxon>
        <taxon>Chromatiaceae</taxon>
        <taxon>Thiospirillum</taxon>
    </lineage>
</organism>
<dbReference type="RefSeq" id="WP_182584515.1">
    <property type="nucleotide sequence ID" value="NZ_JABVCQ010000028.1"/>
</dbReference>
<evidence type="ECO:0008006" key="4">
    <source>
        <dbReference type="Google" id="ProtNLM"/>
    </source>
</evidence>
<evidence type="ECO:0000313" key="3">
    <source>
        <dbReference type="Proteomes" id="UP000548632"/>
    </source>
</evidence>
<feature type="chain" id="PRO_5033034989" description="PEP-CTERM sorting domain-containing protein" evidence="1">
    <location>
        <begin position="25"/>
        <end position="178"/>
    </location>
</feature>
<dbReference type="AlphaFoldDB" id="A0A839HFQ3"/>
<proteinExistence type="predicted"/>
<evidence type="ECO:0000256" key="1">
    <source>
        <dbReference type="SAM" id="SignalP"/>
    </source>
</evidence>
<keyword evidence="3" id="KW-1185">Reference proteome</keyword>
<reference evidence="2 3" key="1">
    <citation type="journal article" date="2020" name="Arch. Microbiol.">
        <title>The genome sequence of the giant phototrophic gammaproteobacterium Thiospirillum jenense gives insight into its physiological properties and phylogenetic relationships.</title>
        <authorList>
            <person name="Imhoff J.F."/>
            <person name="Meyer T.E."/>
            <person name="Kyndt J.A."/>
        </authorList>
    </citation>
    <scope>NUCLEOTIDE SEQUENCE [LARGE SCALE GENOMIC DNA]</scope>
    <source>
        <strain evidence="2 3">DSM 216</strain>
    </source>
</reference>
<gene>
    <name evidence="2" type="ORF">HUK38_11740</name>
</gene>
<feature type="signal peptide" evidence="1">
    <location>
        <begin position="1"/>
        <end position="24"/>
    </location>
</feature>
<comment type="caution">
    <text evidence="2">The sequence shown here is derived from an EMBL/GenBank/DDBJ whole genome shotgun (WGS) entry which is preliminary data.</text>
</comment>
<protein>
    <recommendedName>
        <fullName evidence="4">PEP-CTERM sorting domain-containing protein</fullName>
    </recommendedName>
</protein>
<dbReference type="Proteomes" id="UP000548632">
    <property type="component" value="Unassembled WGS sequence"/>
</dbReference>